<dbReference type="EMBL" id="CAFBMW010000001">
    <property type="protein sequence ID" value="CAB4913679.1"/>
    <property type="molecule type" value="Genomic_DNA"/>
</dbReference>
<sequence length="185" mass="19940">MDADTPFIPRSGPMFSRSSPAKAQMATDLAIPILADGGWSALTLRNVAAAANVTPQAIAAWFPSVAAMRAAVAAVYGDRWIRERGNLARARTFSASSGGAGLTVPDVALALLPQSWLEEVFDGIWSTIVEAGRWDDAIGSSVTAIRSRERDLTRGLLEASRRDELESLEREVELVLTFVHGFRRG</sequence>
<dbReference type="AlphaFoldDB" id="A0A6J7HD69"/>
<evidence type="ECO:0000313" key="1">
    <source>
        <dbReference type="EMBL" id="CAB4913679.1"/>
    </source>
</evidence>
<dbReference type="SUPFAM" id="SSF46689">
    <property type="entry name" value="Homeodomain-like"/>
    <property type="match status" value="1"/>
</dbReference>
<gene>
    <name evidence="1" type="ORF">UFOPK3662_00163</name>
</gene>
<proteinExistence type="predicted"/>
<dbReference type="InterPro" id="IPR009057">
    <property type="entry name" value="Homeodomain-like_sf"/>
</dbReference>
<accession>A0A6J7HD69</accession>
<reference evidence="1" key="1">
    <citation type="submission" date="2020-05" db="EMBL/GenBank/DDBJ databases">
        <authorList>
            <person name="Chiriac C."/>
            <person name="Salcher M."/>
            <person name="Ghai R."/>
            <person name="Kavagutti S V."/>
        </authorList>
    </citation>
    <scope>NUCLEOTIDE SEQUENCE</scope>
</reference>
<dbReference type="Gene3D" id="1.10.357.10">
    <property type="entry name" value="Tetracycline Repressor, domain 2"/>
    <property type="match status" value="1"/>
</dbReference>
<name>A0A6J7HD69_9ZZZZ</name>
<protein>
    <submittedName>
        <fullName evidence="1">Unannotated protein</fullName>
    </submittedName>
</protein>
<organism evidence="1">
    <name type="scientific">freshwater metagenome</name>
    <dbReference type="NCBI Taxonomy" id="449393"/>
    <lineage>
        <taxon>unclassified sequences</taxon>
        <taxon>metagenomes</taxon>
        <taxon>ecological metagenomes</taxon>
    </lineage>
</organism>